<dbReference type="PANTHER" id="PTHR45982">
    <property type="entry name" value="REGULATOR OF CHROMOSOME CONDENSATION"/>
    <property type="match status" value="1"/>
</dbReference>
<dbReference type="InterPro" id="IPR000408">
    <property type="entry name" value="Reg_chr_condens"/>
</dbReference>
<name>A0A8H7K441_BIOOC</name>
<evidence type="ECO:0000313" key="3">
    <source>
        <dbReference type="Proteomes" id="UP000616885"/>
    </source>
</evidence>
<evidence type="ECO:0000313" key="2">
    <source>
        <dbReference type="EMBL" id="KAF9744997.1"/>
    </source>
</evidence>
<feature type="repeat" description="RCC1" evidence="1">
    <location>
        <begin position="149"/>
        <end position="205"/>
    </location>
</feature>
<sequence length="326" mass="35052">MKIYAAGFNAWNQLELEREPNTAEPEDIYTFKEIIEGNAIEAPVSRLTYTIVRVDGRFVVAGHGLPDAAEDIGLVYTTAANGIGEILRAEPSHNNDKEDQTESFGSSLVKYRSLEACKAHDPVQTWPCRQPVKQVAAFDVGFVILYADGSVATLGDPRYEDCLGREVDDANPADAPCGVSELNNLGEPVRKVAAGGYMVTALTTSGGLYVWGMGSVGDQNQSRAIPDICGIPNYVEVDGDADIEDVAVGTSHAIVLTGDARLLVIGDNRNGQLGLGMDDAACAQSWTRLHFSSPHLYHPVGVAAGPRSSFVIMSDQNRRESLPQEK</sequence>
<dbReference type="EMBL" id="JADCTT010000013">
    <property type="protein sequence ID" value="KAF9744997.1"/>
    <property type="molecule type" value="Genomic_DNA"/>
</dbReference>
<proteinExistence type="predicted"/>
<protein>
    <submittedName>
        <fullName evidence="2">Uncharacterized protein</fullName>
    </submittedName>
</protein>
<dbReference type="Proteomes" id="UP000616885">
    <property type="component" value="Unassembled WGS sequence"/>
</dbReference>
<dbReference type="Gene3D" id="2.130.10.30">
    <property type="entry name" value="Regulator of chromosome condensation 1/beta-lactamase-inhibitor protein II"/>
    <property type="match status" value="1"/>
</dbReference>
<dbReference type="PANTHER" id="PTHR45982:SF1">
    <property type="entry name" value="REGULATOR OF CHROMOSOME CONDENSATION"/>
    <property type="match status" value="1"/>
</dbReference>
<dbReference type="Pfam" id="PF13540">
    <property type="entry name" value="RCC1_2"/>
    <property type="match status" value="1"/>
</dbReference>
<comment type="caution">
    <text evidence="2">The sequence shown here is derived from an EMBL/GenBank/DDBJ whole genome shotgun (WGS) entry which is preliminary data.</text>
</comment>
<gene>
    <name evidence="2" type="ORF">IM811_004619</name>
</gene>
<evidence type="ECO:0000256" key="1">
    <source>
        <dbReference type="PROSITE-ProRule" id="PRU00235"/>
    </source>
</evidence>
<dbReference type="SUPFAM" id="SSF50985">
    <property type="entry name" value="RCC1/BLIP-II"/>
    <property type="match status" value="1"/>
</dbReference>
<reference evidence="2" key="1">
    <citation type="submission" date="2020-10" db="EMBL/GenBank/DDBJ databases">
        <title>High-Quality Genome Resource of Clonostachys rosea strain S41 by Oxford Nanopore Long-Read Sequencing.</title>
        <authorList>
            <person name="Wang H."/>
        </authorList>
    </citation>
    <scope>NUCLEOTIDE SEQUENCE</scope>
    <source>
        <strain evidence="2">S41</strain>
    </source>
</reference>
<accession>A0A8H7K441</accession>
<dbReference type="AlphaFoldDB" id="A0A8H7K441"/>
<dbReference type="InterPro" id="IPR051553">
    <property type="entry name" value="Ran_GTPase-activating"/>
</dbReference>
<feature type="repeat" description="RCC1" evidence="1">
    <location>
        <begin position="206"/>
        <end position="259"/>
    </location>
</feature>
<dbReference type="InterPro" id="IPR009091">
    <property type="entry name" value="RCC1/BLIP-II"/>
</dbReference>
<organism evidence="2 3">
    <name type="scientific">Bionectria ochroleuca</name>
    <name type="common">Gliocladium roseum</name>
    <dbReference type="NCBI Taxonomy" id="29856"/>
    <lineage>
        <taxon>Eukaryota</taxon>
        <taxon>Fungi</taxon>
        <taxon>Dikarya</taxon>
        <taxon>Ascomycota</taxon>
        <taxon>Pezizomycotina</taxon>
        <taxon>Sordariomycetes</taxon>
        <taxon>Hypocreomycetidae</taxon>
        <taxon>Hypocreales</taxon>
        <taxon>Bionectriaceae</taxon>
        <taxon>Clonostachys</taxon>
    </lineage>
</organism>
<dbReference type="PROSITE" id="PS50012">
    <property type="entry name" value="RCC1_3"/>
    <property type="match status" value="2"/>
</dbReference>